<evidence type="ECO:0000259" key="8">
    <source>
        <dbReference type="Pfam" id="PF00520"/>
    </source>
</evidence>
<dbReference type="Proteomes" id="UP000789375">
    <property type="component" value="Unassembled WGS sequence"/>
</dbReference>
<dbReference type="GO" id="GO:0005886">
    <property type="term" value="C:plasma membrane"/>
    <property type="evidence" value="ECO:0007669"/>
    <property type="project" value="TreeGrafter"/>
</dbReference>
<comment type="caution">
    <text evidence="9">The sequence shown here is derived from an EMBL/GenBank/DDBJ whole genome shotgun (WGS) entry which is preliminary data.</text>
</comment>
<dbReference type="SUPFAM" id="SSF50978">
    <property type="entry name" value="WD40 repeat-like"/>
    <property type="match status" value="1"/>
</dbReference>
<dbReference type="Pfam" id="PF00520">
    <property type="entry name" value="Ion_trans"/>
    <property type="match status" value="1"/>
</dbReference>
<proteinExistence type="predicted"/>
<dbReference type="EMBL" id="CAJVPP010003092">
    <property type="protein sequence ID" value="CAG8620550.1"/>
    <property type="molecule type" value="Genomic_DNA"/>
</dbReference>
<evidence type="ECO:0000256" key="5">
    <source>
        <dbReference type="ARBA" id="ARBA00023136"/>
    </source>
</evidence>
<keyword evidence="5 7" id="KW-0472">Membrane</keyword>
<dbReference type="InterPro" id="IPR005821">
    <property type="entry name" value="Ion_trans_dom"/>
</dbReference>
<evidence type="ECO:0000256" key="7">
    <source>
        <dbReference type="SAM" id="Phobius"/>
    </source>
</evidence>
<evidence type="ECO:0000256" key="6">
    <source>
        <dbReference type="SAM" id="MobiDB-lite"/>
    </source>
</evidence>
<dbReference type="PANTHER" id="PTHR10582:SF2">
    <property type="entry name" value="INACTIVE"/>
    <property type="match status" value="1"/>
</dbReference>
<feature type="transmembrane region" description="Helical" evidence="7">
    <location>
        <begin position="1182"/>
        <end position="1207"/>
    </location>
</feature>
<feature type="transmembrane region" description="Helical" evidence="7">
    <location>
        <begin position="1089"/>
        <end position="1111"/>
    </location>
</feature>
<protein>
    <submittedName>
        <fullName evidence="9">5945_t:CDS:1</fullName>
    </submittedName>
</protein>
<evidence type="ECO:0000256" key="1">
    <source>
        <dbReference type="ARBA" id="ARBA00004141"/>
    </source>
</evidence>
<keyword evidence="10" id="KW-1185">Reference proteome</keyword>
<organism evidence="9 10">
    <name type="scientific">Funneliformis mosseae</name>
    <name type="common">Endomycorrhizal fungus</name>
    <name type="synonym">Glomus mosseae</name>
    <dbReference type="NCBI Taxonomy" id="27381"/>
    <lineage>
        <taxon>Eukaryota</taxon>
        <taxon>Fungi</taxon>
        <taxon>Fungi incertae sedis</taxon>
        <taxon>Mucoromycota</taxon>
        <taxon>Glomeromycotina</taxon>
        <taxon>Glomeromycetes</taxon>
        <taxon>Glomerales</taxon>
        <taxon>Glomeraceae</taxon>
        <taxon>Funneliformis</taxon>
    </lineage>
</organism>
<feature type="transmembrane region" description="Helical" evidence="7">
    <location>
        <begin position="921"/>
        <end position="940"/>
    </location>
</feature>
<feature type="transmembrane region" description="Helical" evidence="7">
    <location>
        <begin position="1154"/>
        <end position="1170"/>
    </location>
</feature>
<evidence type="ECO:0000256" key="2">
    <source>
        <dbReference type="ARBA" id="ARBA00022692"/>
    </source>
</evidence>
<keyword evidence="2 7" id="KW-0812">Transmembrane</keyword>
<keyword evidence="3" id="KW-0677">Repeat</keyword>
<dbReference type="InterPro" id="IPR024862">
    <property type="entry name" value="TRPV"/>
</dbReference>
<dbReference type="GO" id="GO:0005216">
    <property type="term" value="F:monoatomic ion channel activity"/>
    <property type="evidence" value="ECO:0007669"/>
    <property type="project" value="InterPro"/>
</dbReference>
<keyword evidence="4 7" id="KW-1133">Transmembrane helix</keyword>
<dbReference type="InterPro" id="IPR036322">
    <property type="entry name" value="WD40_repeat_dom_sf"/>
</dbReference>
<reference evidence="9" key="1">
    <citation type="submission" date="2021-06" db="EMBL/GenBank/DDBJ databases">
        <authorList>
            <person name="Kallberg Y."/>
            <person name="Tangrot J."/>
            <person name="Rosling A."/>
        </authorList>
    </citation>
    <scope>NUCLEOTIDE SEQUENCE</scope>
    <source>
        <strain evidence="9">87-6 pot B 2015</strain>
    </source>
</reference>
<evidence type="ECO:0000313" key="9">
    <source>
        <dbReference type="EMBL" id="CAG8620550.1"/>
    </source>
</evidence>
<name>A0A9N9D282_FUNMO</name>
<comment type="subcellular location">
    <subcellularLocation>
        <location evidence="1">Membrane</location>
        <topology evidence="1">Multi-pass membrane protein</topology>
    </subcellularLocation>
</comment>
<dbReference type="GO" id="GO:0098703">
    <property type="term" value="P:calcium ion import across plasma membrane"/>
    <property type="evidence" value="ECO:0007669"/>
    <property type="project" value="TreeGrafter"/>
</dbReference>
<evidence type="ECO:0000313" key="10">
    <source>
        <dbReference type="Proteomes" id="UP000789375"/>
    </source>
</evidence>
<feature type="domain" description="Ion transport" evidence="8">
    <location>
        <begin position="924"/>
        <end position="1216"/>
    </location>
</feature>
<feature type="transmembrane region" description="Helical" evidence="7">
    <location>
        <begin position="952"/>
        <end position="969"/>
    </location>
</feature>
<feature type="transmembrane region" description="Helical" evidence="7">
    <location>
        <begin position="1050"/>
        <end position="1068"/>
    </location>
</feature>
<feature type="region of interest" description="Disordered" evidence="6">
    <location>
        <begin position="119"/>
        <end position="141"/>
    </location>
</feature>
<evidence type="ECO:0000256" key="3">
    <source>
        <dbReference type="ARBA" id="ARBA00022737"/>
    </source>
</evidence>
<dbReference type="PANTHER" id="PTHR10582">
    <property type="entry name" value="TRANSIENT RECEPTOR POTENTIAL ION CHANNEL PROTEIN"/>
    <property type="match status" value="1"/>
</dbReference>
<feature type="transmembrane region" description="Helical" evidence="7">
    <location>
        <begin position="990"/>
        <end position="1011"/>
    </location>
</feature>
<evidence type="ECO:0000256" key="4">
    <source>
        <dbReference type="ARBA" id="ARBA00022989"/>
    </source>
</evidence>
<gene>
    <name evidence="9" type="ORF">FMOSSE_LOCUS9960</name>
</gene>
<sequence>MDGKKKKYNSLNDSDLGSIYTFQSRESKFIDDDHSNYLAISPNGELAVTFNPESYVLKIYYVNNLTAPIILHYDEMRRLNLPSVKVSFSLAISDSSNVRENVEDAFVAVSCFCDKDMTSDADDDDSVENSSNPPDAEKGDDFKTEISAETFVFSVILKERIETTIDKYGGVVKFLNNNSENEAVKSNGFTNLIVMNASGIAKAFIDHKNPYVIERSIFNNSSVAQVYEFPTTIQTKIDKLYQDSPCTRFLNNIVENQFLFVEDYRNQRLELYNLQSLDLELTIRKRDENSLSTQAYGNSIFSISKYGHLLAYCNGTKCIRIHLMENGLEVTTKEFTTANKILSISFIDDDERLFVVTEEASGYGENGKITFTTLINIWDIFTFKNDVRKFVDQSGIFSSLQKSNNRSIACSNGIILASLQDEVICSVLELSDIKRNLKPSNISQDLLPITINQAQENSWKKDKKDKIFHTIFQQDGKGLDAKNEHKRVLVVNNKEPWVHHKQYKRISSYLDEEKTIQLIIGITTVQVWRNKGRGSKNRRVLEYIWVNPSNKMINVSSLKIGKHEFSLNLSLPSTISANLSQNVNIHWPNEAHVLKDACVAMEYLYERRDEPVGPKNQGKYEELVADTEKLIKKCIQKNPDLWSLSEIRYDIMANIIRSKHISLLHRILFEHKEAVGIKQDKTRISRYLHIPREYQWPIRAKESDLMIAIKKSSGGHRRDTVIVAMLLEYYSNNAEKDTGWMFAVTKVLPLLNNRNFEPYLKELFYKPCFGSKIELIDSKFVNQSKLKKGYKSEICSLNLRPRLLLKQNESSLWNTFKLKKLKRRSKVTDDEVTQVTAVRVVPLPDFTIYPSKSIDRTNSNWMIPLKFIKLIFWPRGYLVRSNDQRSPFLRLLRNNENELLYDNPAMEACIDFKWGAARNHFLRHFLLFIVFGLTFALVSGTLNISETGDSEFLSFFLLILFFYLGYYLLATEFVQLRYEGFKRYWSIYNFLDLASIILSLVTMINFLRIFLKWNNITSGPDYDTSDQSDLYYAQYLKDHGVTASDDLKEVVIPQAFAVLLLWFELLLLTRFFTSTATYINMIINILKAIWPFLIFMLMTTVAFGHAMYITLRDPKSIGLDPNGDSYVIDSPNPDGTIDFKISQEFDIAKPIDNFYVTFGHSIMGVYFWILGRWDQLELWDFWPVHVFSIAASILLVIIMQNLLVAFMTGVYDEAKNNVKVAVLSYRADLIADYETLEKPLGSSRGNPRYIYYVGSAEYQEEWLDKAEKYRKTHKSLLVEDINSQILKDTNDSDDSDDDDQKDQFLNVAANKGNNAQTFKLTVDDHEDKTTVTNDEFLKLRDEMKMLQSDVKELLSFIKSK</sequence>
<accession>A0A9N9D282</accession>